<dbReference type="AlphaFoldDB" id="A0A9D9ENP7"/>
<evidence type="ECO:0000313" key="4">
    <source>
        <dbReference type="Proteomes" id="UP000823616"/>
    </source>
</evidence>
<reference evidence="3" key="1">
    <citation type="submission" date="2020-10" db="EMBL/GenBank/DDBJ databases">
        <authorList>
            <person name="Gilroy R."/>
        </authorList>
    </citation>
    <scope>NUCLEOTIDE SEQUENCE</scope>
    <source>
        <strain evidence="3">B3-4054</strain>
    </source>
</reference>
<dbReference type="InterPro" id="IPR015943">
    <property type="entry name" value="WD40/YVTN_repeat-like_dom_sf"/>
</dbReference>
<feature type="signal peptide" evidence="2">
    <location>
        <begin position="1"/>
        <end position="28"/>
    </location>
</feature>
<sequence>MNIQKSGKKRTTVCLFLMLVLCAGFISAQTVRRNNWRMASGGAKAGESSGRALSPHEAGVRRPASGSSMQEKTLAEKRKHPAEILACAPGFAPSGGKADDPQENTAGIFFFGDAAGFLSAHRVSASAGGFLSEMLGIWQISDLPVRCIAPHPDGRLVAVYESDGFSTHRVSLWDWEQKTRLYAKRFQDSINAISWSAAGTYLMVGNTSFHGITFLEGEKGDIRRPYRDSPGIVNLSATGKSERTAVNYAPSGRIVYTDLSSGETVGDYPTEPNLSMTSLCDNNRVILGYNGAEAVAVDATTGETIAAFPADRPVPAPAAGDSLPVWFEQKQEDFSDSDTGYWVLVSGGQEPVRLEFPAGENPADITAAAGADGFRIFGTADGEVYVFDGAVKAENTEALVPVTGLCATDSRLYWIAGGTLYSAENYGEEPLALLNAGENGGLLPAGTDSVTEAGDGNLILWSASSAAPVLLWNGETGGQTELYLPSEGITSLSVTGSGISFVEGNSRAVFLPGTDRAARKNIRSGSAERPQAFVYSAAGLQDAVMVSPQKMLVSRSAGLRSPAPLLLLDVGTGETVPLNAGGDLCFSLAMVNEQEGWLYAFRITGGENGRPKTELIFLDVDPENFSRTKIDTAAVYPDEDLSAELLPLSE</sequence>
<feature type="non-terminal residue" evidence="3">
    <location>
        <position position="650"/>
    </location>
</feature>
<dbReference type="Gene3D" id="2.130.10.10">
    <property type="entry name" value="YVTN repeat-like/Quinoprotein amine dehydrogenase"/>
    <property type="match status" value="2"/>
</dbReference>
<feature type="chain" id="PRO_5038527776" description="WD40 repeat domain-containing protein" evidence="2">
    <location>
        <begin position="29"/>
        <end position="650"/>
    </location>
</feature>
<dbReference type="SUPFAM" id="SSF50998">
    <property type="entry name" value="Quinoprotein alcohol dehydrogenase-like"/>
    <property type="match status" value="1"/>
</dbReference>
<evidence type="ECO:0008006" key="5">
    <source>
        <dbReference type="Google" id="ProtNLM"/>
    </source>
</evidence>
<dbReference type="EMBL" id="JADIMS010000129">
    <property type="protein sequence ID" value="MBO8450829.1"/>
    <property type="molecule type" value="Genomic_DNA"/>
</dbReference>
<feature type="compositionally biased region" description="Low complexity" evidence="1">
    <location>
        <begin position="40"/>
        <end position="52"/>
    </location>
</feature>
<keyword evidence="2" id="KW-0732">Signal</keyword>
<dbReference type="InterPro" id="IPR011048">
    <property type="entry name" value="Haem_d1_sf"/>
</dbReference>
<evidence type="ECO:0000313" key="3">
    <source>
        <dbReference type="EMBL" id="MBO8450829.1"/>
    </source>
</evidence>
<accession>A0A9D9ENP7</accession>
<dbReference type="SUPFAM" id="SSF51004">
    <property type="entry name" value="C-terminal (heme d1) domain of cytochrome cd1-nitrite reductase"/>
    <property type="match status" value="1"/>
</dbReference>
<proteinExistence type="predicted"/>
<dbReference type="Proteomes" id="UP000823616">
    <property type="component" value="Unassembled WGS sequence"/>
</dbReference>
<comment type="caution">
    <text evidence="3">The sequence shown here is derived from an EMBL/GenBank/DDBJ whole genome shotgun (WGS) entry which is preliminary data.</text>
</comment>
<dbReference type="InterPro" id="IPR011047">
    <property type="entry name" value="Quinoprotein_ADH-like_sf"/>
</dbReference>
<organism evidence="3 4">
    <name type="scientific">Candidatus Avitreponema avistercoris</name>
    <dbReference type="NCBI Taxonomy" id="2840705"/>
    <lineage>
        <taxon>Bacteria</taxon>
        <taxon>Pseudomonadati</taxon>
        <taxon>Spirochaetota</taxon>
        <taxon>Spirochaetia</taxon>
        <taxon>Spirochaetales</taxon>
        <taxon>Candidatus Avitreponema</taxon>
    </lineage>
</organism>
<protein>
    <recommendedName>
        <fullName evidence="5">WD40 repeat domain-containing protein</fullName>
    </recommendedName>
</protein>
<feature type="region of interest" description="Disordered" evidence="1">
    <location>
        <begin position="40"/>
        <end position="73"/>
    </location>
</feature>
<name>A0A9D9ENP7_9SPIR</name>
<gene>
    <name evidence="3" type="ORF">IAA96_06960</name>
</gene>
<evidence type="ECO:0000256" key="2">
    <source>
        <dbReference type="SAM" id="SignalP"/>
    </source>
</evidence>
<evidence type="ECO:0000256" key="1">
    <source>
        <dbReference type="SAM" id="MobiDB-lite"/>
    </source>
</evidence>
<reference evidence="3" key="2">
    <citation type="journal article" date="2021" name="PeerJ">
        <title>Extensive microbial diversity within the chicken gut microbiome revealed by metagenomics and culture.</title>
        <authorList>
            <person name="Gilroy R."/>
            <person name="Ravi A."/>
            <person name="Getino M."/>
            <person name="Pursley I."/>
            <person name="Horton D.L."/>
            <person name="Alikhan N.F."/>
            <person name="Baker D."/>
            <person name="Gharbi K."/>
            <person name="Hall N."/>
            <person name="Watson M."/>
            <person name="Adriaenssens E.M."/>
            <person name="Foster-Nyarko E."/>
            <person name="Jarju S."/>
            <person name="Secka A."/>
            <person name="Antonio M."/>
            <person name="Oren A."/>
            <person name="Chaudhuri R.R."/>
            <person name="La Ragione R."/>
            <person name="Hildebrand F."/>
            <person name="Pallen M.J."/>
        </authorList>
    </citation>
    <scope>NUCLEOTIDE SEQUENCE</scope>
    <source>
        <strain evidence="3">B3-4054</strain>
    </source>
</reference>